<keyword evidence="3" id="KW-1185">Reference proteome</keyword>
<feature type="compositionally biased region" description="Low complexity" evidence="1">
    <location>
        <begin position="11"/>
        <end position="32"/>
    </location>
</feature>
<evidence type="ECO:0000313" key="3">
    <source>
        <dbReference type="Proteomes" id="UP000813385"/>
    </source>
</evidence>
<reference evidence="2" key="1">
    <citation type="journal article" date="2021" name="Nat. Commun.">
        <title>Genetic determinants of endophytism in the Arabidopsis root mycobiome.</title>
        <authorList>
            <person name="Mesny F."/>
            <person name="Miyauchi S."/>
            <person name="Thiergart T."/>
            <person name="Pickel B."/>
            <person name="Atanasova L."/>
            <person name="Karlsson M."/>
            <person name="Huettel B."/>
            <person name="Barry K.W."/>
            <person name="Haridas S."/>
            <person name="Chen C."/>
            <person name="Bauer D."/>
            <person name="Andreopoulos W."/>
            <person name="Pangilinan J."/>
            <person name="LaButti K."/>
            <person name="Riley R."/>
            <person name="Lipzen A."/>
            <person name="Clum A."/>
            <person name="Drula E."/>
            <person name="Henrissat B."/>
            <person name="Kohler A."/>
            <person name="Grigoriev I.V."/>
            <person name="Martin F.M."/>
            <person name="Hacquard S."/>
        </authorList>
    </citation>
    <scope>NUCLEOTIDE SEQUENCE</scope>
    <source>
        <strain evidence="2">MPI-CAGE-AT-0016</strain>
    </source>
</reference>
<dbReference type="EMBL" id="JAGPXD010000006">
    <property type="protein sequence ID" value="KAH7349936.1"/>
    <property type="molecule type" value="Genomic_DNA"/>
</dbReference>
<sequence>MGEPPVQQAETSSSSSRRSSSQRPSSQKTTQTAPSIAGSKKSGRAPRATLQGYSIHDVPKPAVKPRGEPVDWDQEDVLEKIMPRSPPRTDSGKLFPEFDDLEKLGFNVTQRRKMLTGECGRLTAVVKDLASTPTFSTKSTLLKHGTFEGYRELSRASRRIKAANDICRLQNECINAVNCKRIRSRSNLADLIRKVHQTAEADTARNDPGRRVAMHDLVSYISAILARLIVQTSPSPYWQLNVMSALIKRITMIKVILSDMAHFAESVTQAARSVLEALPADSGDSPSVLDEVDDEEECEEYLRQVMASEREGTATVGEKEIAQHCVNENRFRGGLNKSLEDILGPMCLATLSGLKPTAWEMCAVAYETGFKDFKALLYQDRDGEYTATSDLDTMNTAHSAFSLLHQIVRRLQEDQKAAQDPAQLPNPDDPKSLQTSIGWDYDEVHNNGGIDLNGSEKSLKLSSMSEIVTVMVPLIATSPGFLNHFTGFRHVIASTASMLNDAAPTEQGNFVAFFRMYTSDFDPPKDTDLFRLSEALKAKRFSRTKLMKSSQSQAPWRLRLWNEPTPHQLLEKWRRDMDAWVIDETSVTIGCGWYVWPVVALASCLALGGLAIGFSVGERINGVDPSNLATYLWVLGAFVVLVGKSVKVSEWSWNDFLLRRVRCKSVSEIHSITGISPQHIIAKLLHDDCDESVLQTRGPYNSVFRNRQTEGFSIDVAIRQSTLLLSGLTMLKVVTAKGHALVCLDSRRKTELRAIVHRPRAQTEYLLCEDIAQAHKDRDQAEKNGVVSEKGGIQAQAGAGLEPVKLRLSRAKGVKWMRILGIYGPENEPEFV</sequence>
<comment type="caution">
    <text evidence="2">The sequence shown here is derived from an EMBL/GenBank/DDBJ whole genome shotgun (WGS) entry which is preliminary data.</text>
</comment>
<name>A0A8K0T8I8_9PEZI</name>
<evidence type="ECO:0000313" key="2">
    <source>
        <dbReference type="EMBL" id="KAH7349936.1"/>
    </source>
</evidence>
<feature type="region of interest" description="Disordered" evidence="1">
    <location>
        <begin position="1"/>
        <end position="69"/>
    </location>
</feature>
<organism evidence="2 3">
    <name type="scientific">Plectosphaerella cucumerina</name>
    <dbReference type="NCBI Taxonomy" id="40658"/>
    <lineage>
        <taxon>Eukaryota</taxon>
        <taxon>Fungi</taxon>
        <taxon>Dikarya</taxon>
        <taxon>Ascomycota</taxon>
        <taxon>Pezizomycotina</taxon>
        <taxon>Sordariomycetes</taxon>
        <taxon>Hypocreomycetidae</taxon>
        <taxon>Glomerellales</taxon>
        <taxon>Plectosphaerellaceae</taxon>
        <taxon>Plectosphaerella</taxon>
    </lineage>
</organism>
<protein>
    <submittedName>
        <fullName evidence="2">Uncharacterized protein</fullName>
    </submittedName>
</protein>
<dbReference type="AlphaFoldDB" id="A0A8K0T8I8"/>
<dbReference type="OrthoDB" id="4843333at2759"/>
<accession>A0A8K0T8I8</accession>
<evidence type="ECO:0000256" key="1">
    <source>
        <dbReference type="SAM" id="MobiDB-lite"/>
    </source>
</evidence>
<dbReference type="Proteomes" id="UP000813385">
    <property type="component" value="Unassembled WGS sequence"/>
</dbReference>
<gene>
    <name evidence="2" type="ORF">B0T11DRAFT_343114</name>
</gene>
<proteinExistence type="predicted"/>